<feature type="compositionally biased region" description="Basic and acidic residues" evidence="1">
    <location>
        <begin position="188"/>
        <end position="215"/>
    </location>
</feature>
<dbReference type="EMBL" id="WUAV01000004">
    <property type="protein sequence ID" value="KAF1758281.1"/>
    <property type="molecule type" value="Genomic_DNA"/>
</dbReference>
<dbReference type="CTD" id="9829196"/>
<comment type="caution">
    <text evidence="2">The sequence shown here is derived from an EMBL/GenBank/DDBJ whole genome shotgun (WGS) entry which is preliminary data.</text>
</comment>
<dbReference type="KEGG" id="crq:GCK72_014739"/>
<gene>
    <name evidence="2" type="ORF">GCK72_014739</name>
</gene>
<dbReference type="GeneID" id="9829196"/>
<name>A0A6A5GUL4_CAERE</name>
<organism evidence="2 3">
    <name type="scientific">Caenorhabditis remanei</name>
    <name type="common">Caenorhabditis vulgaris</name>
    <dbReference type="NCBI Taxonomy" id="31234"/>
    <lineage>
        <taxon>Eukaryota</taxon>
        <taxon>Metazoa</taxon>
        <taxon>Ecdysozoa</taxon>
        <taxon>Nematoda</taxon>
        <taxon>Chromadorea</taxon>
        <taxon>Rhabditida</taxon>
        <taxon>Rhabditina</taxon>
        <taxon>Rhabditomorpha</taxon>
        <taxon>Rhabditoidea</taxon>
        <taxon>Rhabditidae</taxon>
        <taxon>Peloderinae</taxon>
        <taxon>Caenorhabditis</taxon>
    </lineage>
</organism>
<sequence>MMSMLNQEKSRERLLEIAKVYGIEGYDGFCTSFSIESLDFDGMECHMSNVNNPKEPSGMVPEDALKNVLKLCCRTFFTFWTKSTFHHHSRLTHGGYVKILVNLERLMNGVCKMKGEMQSVTESMISTITRRLFVGEGRINLFNSTTLVNVANNVLLNLEETERSDIVEKEENIGMVEDERDETMVEATGEKDQVEETLETKVDPDEPPRSDVSMEPHSAEASIQLKRHGIQHLDINNNAHTTNESTHPDVPESMCVDVTSVPKVSGNWKMEEGRRYRKRKRRRRIQKILLPHRLDRSEQARMAMNGKCEFSIVNVNRAASYSAEKVLDDLLASIGIIGEHHLISCVRLPMKRFGHVLTFSIRSPKDSKILNECIGSEKIWYSRFNGIFMANANVFIWTPITVEEAVQGVLATSIKQFDDSYQLPESKI</sequence>
<evidence type="ECO:0000256" key="1">
    <source>
        <dbReference type="SAM" id="MobiDB-lite"/>
    </source>
</evidence>
<dbReference type="AlphaFoldDB" id="A0A6A5GUL4"/>
<evidence type="ECO:0000313" key="3">
    <source>
        <dbReference type="Proteomes" id="UP000483820"/>
    </source>
</evidence>
<feature type="region of interest" description="Disordered" evidence="1">
    <location>
        <begin position="182"/>
        <end position="215"/>
    </location>
</feature>
<accession>A0A6A5GUL4</accession>
<proteinExistence type="predicted"/>
<dbReference type="Proteomes" id="UP000483820">
    <property type="component" value="Chromosome IV"/>
</dbReference>
<evidence type="ECO:0000313" key="2">
    <source>
        <dbReference type="EMBL" id="KAF1758281.1"/>
    </source>
</evidence>
<dbReference type="RefSeq" id="XP_053585208.1">
    <property type="nucleotide sequence ID" value="XM_053730436.1"/>
</dbReference>
<reference evidence="2 3" key="1">
    <citation type="submission" date="2019-12" db="EMBL/GenBank/DDBJ databases">
        <title>Chromosome-level assembly of the Caenorhabditis remanei genome.</title>
        <authorList>
            <person name="Teterina A.A."/>
            <person name="Willis J.H."/>
            <person name="Phillips P.C."/>
        </authorList>
    </citation>
    <scope>NUCLEOTIDE SEQUENCE [LARGE SCALE GENOMIC DNA]</scope>
    <source>
        <strain evidence="2 3">PX506</strain>
        <tissue evidence="2">Whole organism</tissue>
    </source>
</reference>
<protein>
    <submittedName>
        <fullName evidence="2">Uncharacterized protein</fullName>
    </submittedName>
</protein>